<gene>
    <name evidence="1" type="ORF">E2C01_002887</name>
</gene>
<dbReference type="AlphaFoldDB" id="A0A5B7CLY3"/>
<dbReference type="Proteomes" id="UP000324222">
    <property type="component" value="Unassembled WGS sequence"/>
</dbReference>
<reference evidence="1 2" key="1">
    <citation type="submission" date="2019-05" db="EMBL/GenBank/DDBJ databases">
        <title>Another draft genome of Portunus trituberculatus and its Hox gene families provides insights of decapod evolution.</title>
        <authorList>
            <person name="Jeong J.-H."/>
            <person name="Song I."/>
            <person name="Kim S."/>
            <person name="Choi T."/>
            <person name="Kim D."/>
            <person name="Ryu S."/>
            <person name="Kim W."/>
        </authorList>
    </citation>
    <scope>NUCLEOTIDE SEQUENCE [LARGE SCALE GENOMIC DNA]</scope>
    <source>
        <tissue evidence="1">Muscle</tissue>
    </source>
</reference>
<evidence type="ECO:0000313" key="2">
    <source>
        <dbReference type="Proteomes" id="UP000324222"/>
    </source>
</evidence>
<accession>A0A5B7CLY3</accession>
<name>A0A5B7CLY3_PORTR</name>
<comment type="caution">
    <text evidence="1">The sequence shown here is derived from an EMBL/GenBank/DDBJ whole genome shotgun (WGS) entry which is preliminary data.</text>
</comment>
<dbReference type="EMBL" id="VSRR010000108">
    <property type="protein sequence ID" value="MPC10255.1"/>
    <property type="molecule type" value="Genomic_DNA"/>
</dbReference>
<keyword evidence="2" id="KW-1185">Reference proteome</keyword>
<proteinExistence type="predicted"/>
<organism evidence="1 2">
    <name type="scientific">Portunus trituberculatus</name>
    <name type="common">Swimming crab</name>
    <name type="synonym">Neptunus trituberculatus</name>
    <dbReference type="NCBI Taxonomy" id="210409"/>
    <lineage>
        <taxon>Eukaryota</taxon>
        <taxon>Metazoa</taxon>
        <taxon>Ecdysozoa</taxon>
        <taxon>Arthropoda</taxon>
        <taxon>Crustacea</taxon>
        <taxon>Multicrustacea</taxon>
        <taxon>Malacostraca</taxon>
        <taxon>Eumalacostraca</taxon>
        <taxon>Eucarida</taxon>
        <taxon>Decapoda</taxon>
        <taxon>Pleocyemata</taxon>
        <taxon>Brachyura</taxon>
        <taxon>Eubrachyura</taxon>
        <taxon>Portunoidea</taxon>
        <taxon>Portunidae</taxon>
        <taxon>Portuninae</taxon>
        <taxon>Portunus</taxon>
    </lineage>
</organism>
<sequence length="116" mass="12066">MKGVPEFLPALVDAIINAAASHTLAAAIEEPAIGSSSSRSACLLALIAGHALRHVHHGAVHGHLVDLCGVLGVVHQNRAFLFEFPGARWTLPGAPPCVAFRGEVSGGQREGRGTYK</sequence>
<evidence type="ECO:0000313" key="1">
    <source>
        <dbReference type="EMBL" id="MPC10255.1"/>
    </source>
</evidence>
<protein>
    <submittedName>
        <fullName evidence="1">Uncharacterized protein</fullName>
    </submittedName>
</protein>